<gene>
    <name evidence="3" type="primary">LOC111596828</name>
</gene>
<evidence type="ECO:0000313" key="2">
    <source>
        <dbReference type="Proteomes" id="UP000504633"/>
    </source>
</evidence>
<accession>A0A6J1LIF8</accession>
<dbReference type="KEGG" id="dhe:111596828"/>
<keyword evidence="2" id="KW-1185">Reference proteome</keyword>
<dbReference type="OMA" id="CYELILL"/>
<proteinExistence type="predicted"/>
<protein>
    <submittedName>
        <fullName evidence="3">Uncharacterized protein LOC111596828</fullName>
    </submittedName>
</protein>
<organism evidence="2 3">
    <name type="scientific">Drosophila hydei</name>
    <name type="common">Fruit fly</name>
    <dbReference type="NCBI Taxonomy" id="7224"/>
    <lineage>
        <taxon>Eukaryota</taxon>
        <taxon>Metazoa</taxon>
        <taxon>Ecdysozoa</taxon>
        <taxon>Arthropoda</taxon>
        <taxon>Hexapoda</taxon>
        <taxon>Insecta</taxon>
        <taxon>Pterygota</taxon>
        <taxon>Neoptera</taxon>
        <taxon>Endopterygota</taxon>
        <taxon>Diptera</taxon>
        <taxon>Brachycera</taxon>
        <taxon>Muscomorpha</taxon>
        <taxon>Ephydroidea</taxon>
        <taxon>Drosophilidae</taxon>
        <taxon>Drosophila</taxon>
    </lineage>
</organism>
<evidence type="ECO:0000256" key="1">
    <source>
        <dbReference type="SAM" id="Coils"/>
    </source>
</evidence>
<evidence type="ECO:0000313" key="3">
    <source>
        <dbReference type="RefSeq" id="XP_023166966.1"/>
    </source>
</evidence>
<keyword evidence="1" id="KW-0175">Coiled coil</keyword>
<sequence length="281" mass="32481">MTLILLPMEHMMHNWLDAWRSLHNDCVQVAKTTSRFKKLICLAAQQIDCYELILSERRTVNDTLIQFIADAEVLSSKRLASSCTMRREHQAILSQLVGLKVQLAERNNTLVKFKLELHCLRQRLRSQALKTNRMTARLKQSKLLTEKLLENNNSLNARAIESLELYRTRALMFVFKLTGMAQELIVTKTKSKAYEDAMEQLKCKNRQLQLRQRILIKKIAKLTSQDKIHTNTNTDANMVNGARKIIAFGLHYLGLLWKCVSALAQCPELEGRDTHCEWALF</sequence>
<dbReference type="Proteomes" id="UP000504633">
    <property type="component" value="Unplaced"/>
</dbReference>
<reference evidence="3" key="1">
    <citation type="submission" date="2025-08" db="UniProtKB">
        <authorList>
            <consortium name="RefSeq"/>
        </authorList>
    </citation>
    <scope>IDENTIFICATION</scope>
    <source>
        <strain evidence="3">15085-1641.00</strain>
        <tissue evidence="3">Whole body</tissue>
    </source>
</reference>
<dbReference type="AlphaFoldDB" id="A0A6J1LIF8"/>
<name>A0A6J1LIF8_DROHY</name>
<feature type="coiled-coil region" evidence="1">
    <location>
        <begin position="191"/>
        <end position="218"/>
    </location>
</feature>
<dbReference type="RefSeq" id="XP_023166966.1">
    <property type="nucleotide sequence ID" value="XM_023311198.2"/>
</dbReference>
<dbReference type="GeneID" id="111596828"/>
<dbReference type="OrthoDB" id="7829422at2759"/>